<feature type="transmembrane region" description="Helical" evidence="1">
    <location>
        <begin position="122"/>
        <end position="144"/>
    </location>
</feature>
<keyword evidence="3" id="KW-1185">Reference proteome</keyword>
<feature type="transmembrane region" description="Helical" evidence="1">
    <location>
        <begin position="151"/>
        <end position="171"/>
    </location>
</feature>
<gene>
    <name evidence="2" type="ORF">GCM10022393_37840</name>
</gene>
<keyword evidence="1" id="KW-1133">Transmembrane helix</keyword>
<organism evidence="2 3">
    <name type="scientific">Aquimarina addita</name>
    <dbReference type="NCBI Taxonomy" id="870485"/>
    <lineage>
        <taxon>Bacteria</taxon>
        <taxon>Pseudomonadati</taxon>
        <taxon>Bacteroidota</taxon>
        <taxon>Flavobacteriia</taxon>
        <taxon>Flavobacteriales</taxon>
        <taxon>Flavobacteriaceae</taxon>
        <taxon>Aquimarina</taxon>
    </lineage>
</organism>
<comment type="caution">
    <text evidence="2">The sequence shown here is derived from an EMBL/GenBank/DDBJ whole genome shotgun (WGS) entry which is preliminary data.</text>
</comment>
<evidence type="ECO:0000313" key="3">
    <source>
        <dbReference type="Proteomes" id="UP001500459"/>
    </source>
</evidence>
<sequence length="177" mass="20411">MKAYNRQLYILNLNVSKLKYTKQNIIRGAVIYSAGDTIAALLLNEFSIYRILGMILVGAILYSLEIPNYFAWIDKKTETSYGIRKTITKTALAIAYFNPLWIFRHLVFIKLFAGAYEQINSQLLLVAFWSFLVNIPISIIANYLIQNKVRLDWRFVASAVFSGFMAVYYALSETFFN</sequence>
<reference evidence="3" key="1">
    <citation type="journal article" date="2019" name="Int. J. Syst. Evol. Microbiol.">
        <title>The Global Catalogue of Microorganisms (GCM) 10K type strain sequencing project: providing services to taxonomists for standard genome sequencing and annotation.</title>
        <authorList>
            <consortium name="The Broad Institute Genomics Platform"/>
            <consortium name="The Broad Institute Genome Sequencing Center for Infectious Disease"/>
            <person name="Wu L."/>
            <person name="Ma J."/>
        </authorList>
    </citation>
    <scope>NUCLEOTIDE SEQUENCE [LARGE SCALE GENOMIC DNA]</scope>
    <source>
        <strain evidence="3">JCM 17106</strain>
    </source>
</reference>
<protein>
    <submittedName>
        <fullName evidence="2">Uncharacterized protein</fullName>
    </submittedName>
</protein>
<accession>A0ABP6URY2</accession>
<evidence type="ECO:0000256" key="1">
    <source>
        <dbReference type="SAM" id="Phobius"/>
    </source>
</evidence>
<evidence type="ECO:0000313" key="2">
    <source>
        <dbReference type="EMBL" id="GAA3520036.1"/>
    </source>
</evidence>
<name>A0ABP6URY2_9FLAO</name>
<feature type="transmembrane region" description="Helical" evidence="1">
    <location>
        <begin position="93"/>
        <end position="116"/>
    </location>
</feature>
<feature type="transmembrane region" description="Helical" evidence="1">
    <location>
        <begin position="49"/>
        <end position="72"/>
    </location>
</feature>
<proteinExistence type="predicted"/>
<dbReference type="RefSeq" id="WP_344930132.1">
    <property type="nucleotide sequence ID" value="NZ_BAABCW010000022.1"/>
</dbReference>
<dbReference type="EMBL" id="BAABCW010000022">
    <property type="protein sequence ID" value="GAA3520036.1"/>
    <property type="molecule type" value="Genomic_DNA"/>
</dbReference>
<dbReference type="Proteomes" id="UP001500459">
    <property type="component" value="Unassembled WGS sequence"/>
</dbReference>
<keyword evidence="1" id="KW-0472">Membrane</keyword>
<keyword evidence="1" id="KW-0812">Transmembrane</keyword>
<feature type="transmembrane region" description="Helical" evidence="1">
    <location>
        <begin position="25"/>
        <end position="43"/>
    </location>
</feature>